<keyword evidence="3" id="KW-1185">Reference proteome</keyword>
<dbReference type="SUPFAM" id="SSF55729">
    <property type="entry name" value="Acyl-CoA N-acyltransferases (Nat)"/>
    <property type="match status" value="1"/>
</dbReference>
<dbReference type="GO" id="GO:0016747">
    <property type="term" value="F:acyltransferase activity, transferring groups other than amino-acyl groups"/>
    <property type="evidence" value="ECO:0007669"/>
    <property type="project" value="InterPro"/>
</dbReference>
<evidence type="ECO:0000259" key="1">
    <source>
        <dbReference type="PROSITE" id="PS51186"/>
    </source>
</evidence>
<name>A0A5C3KUH4_COPMA</name>
<dbReference type="PANTHER" id="PTHR42791">
    <property type="entry name" value="GNAT FAMILY ACETYLTRANSFERASE"/>
    <property type="match status" value="1"/>
</dbReference>
<accession>A0A5C3KUH4</accession>
<feature type="domain" description="N-acetyltransferase" evidence="1">
    <location>
        <begin position="74"/>
        <end position="216"/>
    </location>
</feature>
<dbReference type="Proteomes" id="UP000307440">
    <property type="component" value="Unassembled WGS sequence"/>
</dbReference>
<sequence length="227" mass="25799">MASLRLRKECSEQHSKMVNMRCLLDKNVFTSAVTADDREFCGEFWGTVVIAGVLGGEVYFTEAGTGHDKHKRVIGVAVWFPPGRELYDSSEQQEKALGPMMARFGPDLQYWWGEDFLPKYESFTGRVLGEGVKLKSWHLQAIATDPDFQRQGVARAMIQIVKAKAARNRALLCLEVEDEQNLQIYKHIGWKVKEKSLTFKGLKGSFPMWVMVLEPPPKQSRGVCRIM</sequence>
<organism evidence="2 3">
    <name type="scientific">Coprinopsis marcescibilis</name>
    <name type="common">Agaric fungus</name>
    <name type="synonym">Psathyrella marcescibilis</name>
    <dbReference type="NCBI Taxonomy" id="230819"/>
    <lineage>
        <taxon>Eukaryota</taxon>
        <taxon>Fungi</taxon>
        <taxon>Dikarya</taxon>
        <taxon>Basidiomycota</taxon>
        <taxon>Agaricomycotina</taxon>
        <taxon>Agaricomycetes</taxon>
        <taxon>Agaricomycetidae</taxon>
        <taxon>Agaricales</taxon>
        <taxon>Agaricineae</taxon>
        <taxon>Psathyrellaceae</taxon>
        <taxon>Coprinopsis</taxon>
    </lineage>
</organism>
<reference evidence="2 3" key="1">
    <citation type="journal article" date="2019" name="Nat. Ecol. Evol.">
        <title>Megaphylogeny resolves global patterns of mushroom evolution.</title>
        <authorList>
            <person name="Varga T."/>
            <person name="Krizsan K."/>
            <person name="Foldi C."/>
            <person name="Dima B."/>
            <person name="Sanchez-Garcia M."/>
            <person name="Sanchez-Ramirez S."/>
            <person name="Szollosi G.J."/>
            <person name="Szarkandi J.G."/>
            <person name="Papp V."/>
            <person name="Albert L."/>
            <person name="Andreopoulos W."/>
            <person name="Angelini C."/>
            <person name="Antonin V."/>
            <person name="Barry K.W."/>
            <person name="Bougher N.L."/>
            <person name="Buchanan P."/>
            <person name="Buyck B."/>
            <person name="Bense V."/>
            <person name="Catcheside P."/>
            <person name="Chovatia M."/>
            <person name="Cooper J."/>
            <person name="Damon W."/>
            <person name="Desjardin D."/>
            <person name="Finy P."/>
            <person name="Geml J."/>
            <person name="Haridas S."/>
            <person name="Hughes K."/>
            <person name="Justo A."/>
            <person name="Karasinski D."/>
            <person name="Kautmanova I."/>
            <person name="Kiss B."/>
            <person name="Kocsube S."/>
            <person name="Kotiranta H."/>
            <person name="LaButti K.M."/>
            <person name="Lechner B.E."/>
            <person name="Liimatainen K."/>
            <person name="Lipzen A."/>
            <person name="Lukacs Z."/>
            <person name="Mihaltcheva S."/>
            <person name="Morgado L.N."/>
            <person name="Niskanen T."/>
            <person name="Noordeloos M.E."/>
            <person name="Ohm R.A."/>
            <person name="Ortiz-Santana B."/>
            <person name="Ovrebo C."/>
            <person name="Racz N."/>
            <person name="Riley R."/>
            <person name="Savchenko A."/>
            <person name="Shiryaev A."/>
            <person name="Soop K."/>
            <person name="Spirin V."/>
            <person name="Szebenyi C."/>
            <person name="Tomsovsky M."/>
            <person name="Tulloss R.E."/>
            <person name="Uehling J."/>
            <person name="Grigoriev I.V."/>
            <person name="Vagvolgyi C."/>
            <person name="Papp T."/>
            <person name="Martin F.M."/>
            <person name="Miettinen O."/>
            <person name="Hibbett D.S."/>
            <person name="Nagy L.G."/>
        </authorList>
    </citation>
    <scope>NUCLEOTIDE SEQUENCE [LARGE SCALE GENOMIC DNA]</scope>
    <source>
        <strain evidence="2 3">CBS 121175</strain>
    </source>
</reference>
<proteinExistence type="predicted"/>
<dbReference type="STRING" id="230819.A0A5C3KUH4"/>
<dbReference type="Gene3D" id="3.40.630.30">
    <property type="match status" value="1"/>
</dbReference>
<dbReference type="CDD" id="cd04301">
    <property type="entry name" value="NAT_SF"/>
    <property type="match status" value="1"/>
</dbReference>
<dbReference type="OrthoDB" id="61113at2759"/>
<protein>
    <recommendedName>
        <fullName evidence="1">N-acetyltransferase domain-containing protein</fullName>
    </recommendedName>
</protein>
<dbReference type="Pfam" id="PF13673">
    <property type="entry name" value="Acetyltransf_10"/>
    <property type="match status" value="1"/>
</dbReference>
<dbReference type="EMBL" id="ML210204">
    <property type="protein sequence ID" value="TFK24222.1"/>
    <property type="molecule type" value="Genomic_DNA"/>
</dbReference>
<evidence type="ECO:0000313" key="2">
    <source>
        <dbReference type="EMBL" id="TFK24222.1"/>
    </source>
</evidence>
<dbReference type="InterPro" id="IPR000182">
    <property type="entry name" value="GNAT_dom"/>
</dbReference>
<dbReference type="PROSITE" id="PS51186">
    <property type="entry name" value="GNAT"/>
    <property type="match status" value="1"/>
</dbReference>
<evidence type="ECO:0000313" key="3">
    <source>
        <dbReference type="Proteomes" id="UP000307440"/>
    </source>
</evidence>
<dbReference type="AlphaFoldDB" id="A0A5C3KUH4"/>
<dbReference type="InterPro" id="IPR016181">
    <property type="entry name" value="Acyl_CoA_acyltransferase"/>
</dbReference>
<gene>
    <name evidence="2" type="ORF">FA15DRAFT_656085</name>
</gene>
<dbReference type="InterPro" id="IPR052523">
    <property type="entry name" value="Trichothecene_AcTrans"/>
</dbReference>
<dbReference type="PANTHER" id="PTHR42791:SF1">
    <property type="entry name" value="N-ACETYLTRANSFERASE DOMAIN-CONTAINING PROTEIN"/>
    <property type="match status" value="1"/>
</dbReference>